<keyword evidence="2" id="KW-1185">Reference proteome</keyword>
<gene>
    <name evidence="1" type="ORF">HPBE_LOCUS2605</name>
</gene>
<evidence type="ECO:0000313" key="2">
    <source>
        <dbReference type="Proteomes" id="UP000050761"/>
    </source>
</evidence>
<proteinExistence type="predicted"/>
<reference evidence="3" key="2">
    <citation type="submission" date="2019-09" db="UniProtKB">
        <authorList>
            <consortium name="WormBaseParasite"/>
        </authorList>
    </citation>
    <scope>IDENTIFICATION</scope>
</reference>
<dbReference type="Proteomes" id="UP000050761">
    <property type="component" value="Unassembled WGS sequence"/>
</dbReference>
<protein>
    <submittedName>
        <fullName evidence="1 3">Uncharacterized protein</fullName>
    </submittedName>
</protein>
<accession>A0A3P7X9K0</accession>
<evidence type="ECO:0000313" key="1">
    <source>
        <dbReference type="EMBL" id="VDO26628.1"/>
    </source>
</evidence>
<sequence>MLGGTIGERLDAFRARRLQERQHCRVGVVECWRTIVVVASKHSHTYTDRTTDERHTATTRRDSTRFCCFGFLSPSTLGPQLLLALAF</sequence>
<dbReference type="AlphaFoldDB" id="A0A183F8W2"/>
<dbReference type="EMBL" id="UZAH01004282">
    <property type="protein sequence ID" value="VDO26628.1"/>
    <property type="molecule type" value="Genomic_DNA"/>
</dbReference>
<name>A0A183F8W2_HELPZ</name>
<reference evidence="1 2" key="1">
    <citation type="submission" date="2018-11" db="EMBL/GenBank/DDBJ databases">
        <authorList>
            <consortium name="Pathogen Informatics"/>
        </authorList>
    </citation>
    <scope>NUCLEOTIDE SEQUENCE [LARGE SCALE GENOMIC DNA]</scope>
</reference>
<organism evidence="2 3">
    <name type="scientific">Heligmosomoides polygyrus</name>
    <name type="common">Parasitic roundworm</name>
    <dbReference type="NCBI Taxonomy" id="6339"/>
    <lineage>
        <taxon>Eukaryota</taxon>
        <taxon>Metazoa</taxon>
        <taxon>Ecdysozoa</taxon>
        <taxon>Nematoda</taxon>
        <taxon>Chromadorea</taxon>
        <taxon>Rhabditida</taxon>
        <taxon>Rhabditina</taxon>
        <taxon>Rhabditomorpha</taxon>
        <taxon>Strongyloidea</taxon>
        <taxon>Heligmosomidae</taxon>
        <taxon>Heligmosomoides</taxon>
    </lineage>
</organism>
<dbReference type="WBParaSite" id="HPBE_0000260401-mRNA-1">
    <property type="protein sequence ID" value="HPBE_0000260401-mRNA-1"/>
    <property type="gene ID" value="HPBE_0000260401"/>
</dbReference>
<accession>A0A183F8W2</accession>
<evidence type="ECO:0000313" key="3">
    <source>
        <dbReference type="WBParaSite" id="HPBE_0000260401-mRNA-1"/>
    </source>
</evidence>